<feature type="non-terminal residue" evidence="1">
    <location>
        <position position="1"/>
    </location>
</feature>
<dbReference type="EMBL" id="HACG01015662">
    <property type="protein sequence ID" value="CEK62527.1"/>
    <property type="molecule type" value="Transcribed_RNA"/>
</dbReference>
<gene>
    <name evidence="1" type="primary">ORF45410</name>
</gene>
<proteinExistence type="predicted"/>
<evidence type="ECO:0000313" key="1">
    <source>
        <dbReference type="EMBL" id="CEK62527.1"/>
    </source>
</evidence>
<dbReference type="AlphaFoldDB" id="A0A0B6Z2B4"/>
<name>A0A0B6Z2B4_9EUPU</name>
<reference evidence="1" key="1">
    <citation type="submission" date="2014-12" db="EMBL/GenBank/DDBJ databases">
        <title>Insight into the proteome of Arion vulgaris.</title>
        <authorList>
            <person name="Aradska J."/>
            <person name="Bulat T."/>
            <person name="Smidak R."/>
            <person name="Sarate P."/>
            <person name="Gangsoo J."/>
            <person name="Sialana F."/>
            <person name="Bilban M."/>
            <person name="Lubec G."/>
        </authorList>
    </citation>
    <scope>NUCLEOTIDE SEQUENCE</scope>
    <source>
        <tissue evidence="1">Skin</tissue>
    </source>
</reference>
<accession>A0A0B6Z2B4</accession>
<organism evidence="1">
    <name type="scientific">Arion vulgaris</name>
    <dbReference type="NCBI Taxonomy" id="1028688"/>
    <lineage>
        <taxon>Eukaryota</taxon>
        <taxon>Metazoa</taxon>
        <taxon>Spiralia</taxon>
        <taxon>Lophotrochozoa</taxon>
        <taxon>Mollusca</taxon>
        <taxon>Gastropoda</taxon>
        <taxon>Heterobranchia</taxon>
        <taxon>Euthyneura</taxon>
        <taxon>Panpulmonata</taxon>
        <taxon>Eupulmonata</taxon>
        <taxon>Stylommatophora</taxon>
        <taxon>Helicina</taxon>
        <taxon>Arionoidea</taxon>
        <taxon>Arionidae</taxon>
        <taxon>Arion</taxon>
    </lineage>
</organism>
<sequence length="84" mass="9850">SFPHVWNIQCGIEPKTLMSELILVIHPISVGGQPTFSAQTTHITKWLTWLLRTSAKKRQEEEEKFWILMYNSYQLNCILFDIIS</sequence>
<protein>
    <submittedName>
        <fullName evidence="1">Uncharacterized protein</fullName>
    </submittedName>
</protein>